<organism evidence="2 3">
    <name type="scientific">Cocos nucifera</name>
    <name type="common">Coconut palm</name>
    <dbReference type="NCBI Taxonomy" id="13894"/>
    <lineage>
        <taxon>Eukaryota</taxon>
        <taxon>Viridiplantae</taxon>
        <taxon>Streptophyta</taxon>
        <taxon>Embryophyta</taxon>
        <taxon>Tracheophyta</taxon>
        <taxon>Spermatophyta</taxon>
        <taxon>Magnoliopsida</taxon>
        <taxon>Liliopsida</taxon>
        <taxon>Arecaceae</taxon>
        <taxon>Arecoideae</taxon>
        <taxon>Cocoseae</taxon>
        <taxon>Attaleinae</taxon>
        <taxon>Cocos</taxon>
    </lineage>
</organism>
<dbReference type="OrthoDB" id="1660458at2759"/>
<feature type="compositionally biased region" description="Acidic residues" evidence="1">
    <location>
        <begin position="536"/>
        <end position="546"/>
    </location>
</feature>
<evidence type="ECO:0000313" key="3">
    <source>
        <dbReference type="Proteomes" id="UP000797356"/>
    </source>
</evidence>
<name>A0A8K0IAJ5_COCNU</name>
<dbReference type="PANTHER" id="PTHR35505:SF1">
    <property type="entry name" value="SNF2 DOMAIN PROTEIN"/>
    <property type="match status" value="1"/>
</dbReference>
<gene>
    <name evidence="2" type="ORF">COCNU_06G004930</name>
</gene>
<dbReference type="PANTHER" id="PTHR35505">
    <property type="entry name" value="OS01G0600300 PROTEIN"/>
    <property type="match status" value="1"/>
</dbReference>
<reference evidence="2" key="1">
    <citation type="journal article" date="2017" name="Gigascience">
        <title>The genome draft of coconut (Cocos nucifera).</title>
        <authorList>
            <person name="Xiao Y."/>
            <person name="Xu P."/>
            <person name="Fan H."/>
            <person name="Baudouin L."/>
            <person name="Xia W."/>
            <person name="Bocs S."/>
            <person name="Xu J."/>
            <person name="Li Q."/>
            <person name="Guo A."/>
            <person name="Zhou L."/>
            <person name="Li J."/>
            <person name="Wu Y."/>
            <person name="Ma Z."/>
            <person name="Armero A."/>
            <person name="Issali A.E."/>
            <person name="Liu N."/>
            <person name="Peng M."/>
            <person name="Yang Y."/>
        </authorList>
    </citation>
    <scope>NUCLEOTIDE SEQUENCE</scope>
    <source>
        <tissue evidence="2">Spear leaf of Hainan Tall coconut</tissue>
    </source>
</reference>
<reference evidence="2" key="2">
    <citation type="submission" date="2019-07" db="EMBL/GenBank/DDBJ databases">
        <authorList>
            <person name="Yang Y."/>
            <person name="Bocs S."/>
            <person name="Baudouin L."/>
        </authorList>
    </citation>
    <scope>NUCLEOTIDE SEQUENCE</scope>
    <source>
        <tissue evidence="2">Spear leaf of Hainan Tall coconut</tissue>
    </source>
</reference>
<dbReference type="EMBL" id="CM017877">
    <property type="protein sequence ID" value="KAG1346664.1"/>
    <property type="molecule type" value="Genomic_DNA"/>
</dbReference>
<comment type="caution">
    <text evidence="2">The sequence shown here is derived from an EMBL/GenBank/DDBJ whole genome shotgun (WGS) entry which is preliminary data.</text>
</comment>
<feature type="region of interest" description="Disordered" evidence="1">
    <location>
        <begin position="520"/>
        <end position="546"/>
    </location>
</feature>
<dbReference type="Proteomes" id="UP000797356">
    <property type="component" value="Chromosome 6"/>
</dbReference>
<evidence type="ECO:0000256" key="1">
    <source>
        <dbReference type="SAM" id="MobiDB-lite"/>
    </source>
</evidence>
<sequence length="546" mass="61155">MIIDSKAIGFEMDAVLLESPTVAKPPAFAPLAGLNFQPVLKESIDRFLIEVQKESCDFSSFRSIFFRLIQSSADPPLEVIWLYSAVGYHEAIASKKEAIERVMAVKDLLQLLFSCSTSCGGLKSIALLAPAVSELYRCVSEVEKLSRKVAKKARREIGALVEGIISYISICSSKSSKVEEFSDNYLLPCFVDLVRVWTVQHSCGGDGLGVLFPLVSEEIRGQFRKEGCRTSYLAGVVVTEAFLMRLCLKIEAAPRPDLQKELRIWAVSSITAFQNRVFFEMLLRLLLDPPMPVSFLLCSIDESLVRDILYDAVILVDYSFINPGFDVEQYDDSIMNLLMTRLIVTHEAIQVARSRGDQGKAIDYINAFSVSFIPNGLVKWVTKQVGLERFNRPTATTPQALLKWFLGLGEQGLRLFEDSILKLHSKLIFDETKFGSDASVFHMDSKKTNADLFFFDNQGEVAKEAAEDEDMETMDADFIAAAHSMKSTASNGRKKRKEWGDEDGRVQMKFVKHKLDKSSLKEDFDMSSGSEVENPASDEDMEDTDE</sequence>
<accession>A0A8K0IAJ5</accession>
<evidence type="ECO:0000313" key="2">
    <source>
        <dbReference type="EMBL" id="KAG1346664.1"/>
    </source>
</evidence>
<dbReference type="AlphaFoldDB" id="A0A8K0IAJ5"/>
<keyword evidence="3" id="KW-1185">Reference proteome</keyword>
<proteinExistence type="predicted"/>
<feature type="region of interest" description="Disordered" evidence="1">
    <location>
        <begin position="485"/>
        <end position="505"/>
    </location>
</feature>
<protein>
    <submittedName>
        <fullName evidence="2">Uncharacterized protein</fullName>
    </submittedName>
</protein>